<evidence type="ECO:0000313" key="1">
    <source>
        <dbReference type="EMBL" id="GIY10072.1"/>
    </source>
</evidence>
<dbReference type="PANTHER" id="PTHR11183">
    <property type="entry name" value="GLYCOGENIN SUBFAMILY MEMBER"/>
    <property type="match status" value="1"/>
</dbReference>
<name>A0AAV4QLC6_CAEEX</name>
<comment type="caution">
    <text evidence="1">The sequence shown here is derived from an EMBL/GenBank/DDBJ whole genome shotgun (WGS) entry which is preliminary data.</text>
</comment>
<evidence type="ECO:0000313" key="2">
    <source>
        <dbReference type="Proteomes" id="UP001054945"/>
    </source>
</evidence>
<gene>
    <name evidence="1" type="primary">gyg-1</name>
    <name evidence="1" type="ORF">CEXT_234841</name>
</gene>
<reference evidence="1 2" key="1">
    <citation type="submission" date="2021-06" db="EMBL/GenBank/DDBJ databases">
        <title>Caerostris extrusa draft genome.</title>
        <authorList>
            <person name="Kono N."/>
            <person name="Arakawa K."/>
        </authorList>
    </citation>
    <scope>NUCLEOTIDE SEQUENCE [LARGE SCALE GENOMIC DNA]</scope>
</reference>
<organism evidence="1 2">
    <name type="scientific">Caerostris extrusa</name>
    <name type="common">Bark spider</name>
    <name type="synonym">Caerostris bankana</name>
    <dbReference type="NCBI Taxonomy" id="172846"/>
    <lineage>
        <taxon>Eukaryota</taxon>
        <taxon>Metazoa</taxon>
        <taxon>Ecdysozoa</taxon>
        <taxon>Arthropoda</taxon>
        <taxon>Chelicerata</taxon>
        <taxon>Arachnida</taxon>
        <taxon>Araneae</taxon>
        <taxon>Araneomorphae</taxon>
        <taxon>Entelegynae</taxon>
        <taxon>Araneoidea</taxon>
        <taxon>Araneidae</taxon>
        <taxon>Caerostris</taxon>
    </lineage>
</organism>
<dbReference type="Proteomes" id="UP001054945">
    <property type="component" value="Unassembled WGS sequence"/>
</dbReference>
<dbReference type="InterPro" id="IPR050587">
    <property type="entry name" value="GNT1/Glycosyltrans_8"/>
</dbReference>
<dbReference type="AlphaFoldDB" id="A0AAV4QLC6"/>
<sequence>MSHFQKLCVLISNDVDLEFKDLLSSIFHEVHYMRHLNSIDEDTLDYLKQNNLEKLNIWRLNQFSKCVFLNPDCLVLRNCDELFQHNELSAVPDIGWPDCFNAGVFIFIPSTHTFSELG</sequence>
<dbReference type="EMBL" id="BPLR01006468">
    <property type="protein sequence ID" value="GIY10072.1"/>
    <property type="molecule type" value="Genomic_DNA"/>
</dbReference>
<protein>
    <submittedName>
        <fullName evidence="1">Glycogenin-1</fullName>
    </submittedName>
</protein>
<dbReference type="SUPFAM" id="SSF53448">
    <property type="entry name" value="Nucleotide-diphospho-sugar transferases"/>
    <property type="match status" value="1"/>
</dbReference>
<dbReference type="InterPro" id="IPR029044">
    <property type="entry name" value="Nucleotide-diphossugar_trans"/>
</dbReference>
<proteinExistence type="predicted"/>
<accession>A0AAV4QLC6</accession>
<dbReference type="Gene3D" id="3.90.550.10">
    <property type="entry name" value="Spore Coat Polysaccharide Biosynthesis Protein SpsA, Chain A"/>
    <property type="match status" value="1"/>
</dbReference>
<keyword evidence="2" id="KW-1185">Reference proteome</keyword>